<dbReference type="AlphaFoldDB" id="H5U331"/>
<dbReference type="EMBL" id="BAFC01000087">
    <property type="protein sequence ID" value="GAB40139.1"/>
    <property type="molecule type" value="Genomic_DNA"/>
</dbReference>
<feature type="signal peptide" evidence="1">
    <location>
        <begin position="1"/>
        <end position="19"/>
    </location>
</feature>
<keyword evidence="1" id="KW-0732">Signal</keyword>
<dbReference type="Gene3D" id="3.40.190.10">
    <property type="entry name" value="Periplasmic binding protein-like II"/>
    <property type="match status" value="2"/>
</dbReference>
<dbReference type="PANTHER" id="PTHR31528">
    <property type="entry name" value="4-AMINO-5-HYDROXYMETHYL-2-METHYLPYRIMIDINE PHOSPHATE SYNTHASE THI11-RELATED"/>
    <property type="match status" value="1"/>
</dbReference>
<comment type="caution">
    <text evidence="3">The sequence shown here is derived from an EMBL/GenBank/DDBJ whole genome shotgun (WGS) entry which is preliminary data.</text>
</comment>
<name>H5U331_9ACTN</name>
<protein>
    <recommendedName>
        <fullName evidence="2">SsuA/THI5-like domain-containing protein</fullName>
    </recommendedName>
</protein>
<evidence type="ECO:0000259" key="2">
    <source>
        <dbReference type="Pfam" id="PF09084"/>
    </source>
</evidence>
<organism evidence="3 4">
    <name type="scientific">Gordonia sputi NBRC 100414</name>
    <dbReference type="NCBI Taxonomy" id="1089453"/>
    <lineage>
        <taxon>Bacteria</taxon>
        <taxon>Bacillati</taxon>
        <taxon>Actinomycetota</taxon>
        <taxon>Actinomycetes</taxon>
        <taxon>Mycobacteriales</taxon>
        <taxon>Gordoniaceae</taxon>
        <taxon>Gordonia</taxon>
    </lineage>
</organism>
<dbReference type="eggNOG" id="COG0715">
    <property type="taxonomic scope" value="Bacteria"/>
</dbReference>
<gene>
    <name evidence="3" type="ORF">GOSPT_089_00240</name>
</gene>
<dbReference type="Pfam" id="PF09084">
    <property type="entry name" value="NMT1"/>
    <property type="match status" value="1"/>
</dbReference>
<dbReference type="GO" id="GO:0009228">
    <property type="term" value="P:thiamine biosynthetic process"/>
    <property type="evidence" value="ECO:0007669"/>
    <property type="project" value="InterPro"/>
</dbReference>
<evidence type="ECO:0000313" key="4">
    <source>
        <dbReference type="Proteomes" id="UP000005845"/>
    </source>
</evidence>
<dbReference type="PROSITE" id="PS51257">
    <property type="entry name" value="PROKAR_LIPOPROTEIN"/>
    <property type="match status" value="1"/>
</dbReference>
<dbReference type="InterPro" id="IPR027939">
    <property type="entry name" value="NMT1/THI5"/>
</dbReference>
<reference evidence="3 4" key="1">
    <citation type="submission" date="2012-02" db="EMBL/GenBank/DDBJ databases">
        <title>Whole genome shotgun sequence of Gordonia sputi NBRC 100414.</title>
        <authorList>
            <person name="Yoshida I."/>
            <person name="Hosoyama A."/>
            <person name="Tsuchikane K."/>
            <person name="Katsumata H."/>
            <person name="Yamazaki S."/>
            <person name="Fujita N."/>
        </authorList>
    </citation>
    <scope>NUCLEOTIDE SEQUENCE [LARGE SCALE GENOMIC DNA]</scope>
    <source>
        <strain evidence="3 4">NBRC 100414</strain>
    </source>
</reference>
<dbReference type="Proteomes" id="UP000005845">
    <property type="component" value="Unassembled WGS sequence"/>
</dbReference>
<dbReference type="PANTHER" id="PTHR31528:SF3">
    <property type="entry name" value="THIAMINE BIOSYNTHESIS PROTEIN HI_0357-RELATED"/>
    <property type="match status" value="1"/>
</dbReference>
<dbReference type="RefSeq" id="WP_005207184.1">
    <property type="nucleotide sequence ID" value="NZ_BAFC01000087.1"/>
</dbReference>
<evidence type="ECO:0000256" key="1">
    <source>
        <dbReference type="SAM" id="SignalP"/>
    </source>
</evidence>
<feature type="domain" description="SsuA/THI5-like" evidence="2">
    <location>
        <begin position="99"/>
        <end position="299"/>
    </location>
</feature>
<accession>H5U331</accession>
<feature type="chain" id="PRO_5039492057" description="SsuA/THI5-like domain-containing protein" evidence="1">
    <location>
        <begin position="20"/>
        <end position="391"/>
    </location>
</feature>
<sequence length="391" mass="41758">MKINSAGFRTLFAASAAAAVVVAAAGCGGSSNTGGSGYTGSIGPVNLSVDCPKTVVVQTDWYPEAEHGHLYQLLGPNPKIDASAKKVVGPLFDRGQYTGVDLEIRAGGPAIGNQSVTAQMYSDDSITLGYVDTDQAVQMSKNKPITAVMAPLDVSPQMIMWDPATYPQVKGIADLKNVDATVLYFEGTTWMSYLTGAGILNTQQVDASYDGTPANFVAAGGKKAQQGYASAEPQIYEEEVDGWKKPVKYQLLNDVGFPTYKSALSVRSGDLEKQSACLKKLVPVMQRGVADYAKSPETANKVILDAVKEYNTGWTYSERNAEYADQTMSQLKLVGNGTNNATVGDFDETRVQRIIDITTPIYAKQKTPVADGLTPDKVATNQFIDPSVGMN</sequence>
<keyword evidence="4" id="KW-1185">Reference proteome</keyword>
<evidence type="ECO:0000313" key="3">
    <source>
        <dbReference type="EMBL" id="GAB40139.1"/>
    </source>
</evidence>
<dbReference type="InterPro" id="IPR015168">
    <property type="entry name" value="SsuA/THI5"/>
</dbReference>
<proteinExistence type="predicted"/>